<dbReference type="PANTHER" id="PTHR43655">
    <property type="entry name" value="ATP-DEPENDENT PROTEASE"/>
    <property type="match status" value="1"/>
</dbReference>
<dbReference type="InterPro" id="IPR050928">
    <property type="entry name" value="ATP-dep_Zn_Metalloprotease"/>
</dbReference>
<evidence type="ECO:0000256" key="15">
    <source>
        <dbReference type="RuleBase" id="RU003651"/>
    </source>
</evidence>
<evidence type="ECO:0000256" key="8">
    <source>
        <dbReference type="ARBA" id="ARBA00022833"/>
    </source>
</evidence>
<keyword evidence="7 14" id="KW-0378">Hydrolase</keyword>
<dbReference type="Gene3D" id="3.40.50.300">
    <property type="entry name" value="P-loop containing nucleotide triphosphate hydrolases"/>
    <property type="match status" value="1"/>
</dbReference>
<dbReference type="Gene3D" id="3.30.720.210">
    <property type="match status" value="1"/>
</dbReference>
<feature type="binding site" evidence="14">
    <location>
        <position position="493"/>
    </location>
    <ligand>
        <name>Zn(2+)</name>
        <dbReference type="ChEBI" id="CHEBI:29105"/>
        <note>catalytic</note>
    </ligand>
</feature>
<dbReference type="GO" id="GO:0005886">
    <property type="term" value="C:plasma membrane"/>
    <property type="evidence" value="ECO:0007669"/>
    <property type="project" value="UniProtKB-SubCell"/>
</dbReference>
<dbReference type="Gene3D" id="1.10.8.60">
    <property type="match status" value="1"/>
</dbReference>
<accession>A0A1F5V6S6</accession>
<dbReference type="Proteomes" id="UP000178943">
    <property type="component" value="Unassembled WGS sequence"/>
</dbReference>
<dbReference type="HAMAP" id="MF_01458">
    <property type="entry name" value="FtsH"/>
    <property type="match status" value="1"/>
</dbReference>
<keyword evidence="14" id="KW-1003">Cell membrane</keyword>
<keyword evidence="17" id="KW-0132">Cell division</keyword>
<comment type="subunit">
    <text evidence="14">Homohexamer.</text>
</comment>
<dbReference type="GO" id="GO:0006508">
    <property type="term" value="P:proteolysis"/>
    <property type="evidence" value="ECO:0007669"/>
    <property type="project" value="UniProtKB-KW"/>
</dbReference>
<feature type="active site" evidence="14">
    <location>
        <position position="417"/>
    </location>
</feature>
<keyword evidence="17" id="KW-0131">Cell cycle</keyword>
<keyword evidence="5 14" id="KW-0479">Metal-binding</keyword>
<evidence type="ECO:0000256" key="4">
    <source>
        <dbReference type="ARBA" id="ARBA00022692"/>
    </source>
</evidence>
<name>A0A1F5V6S6_9BACT</name>
<keyword evidence="3 14" id="KW-0645">Protease</keyword>
<keyword evidence="10 14" id="KW-1133">Transmembrane helix</keyword>
<dbReference type="GO" id="GO:0004176">
    <property type="term" value="F:ATP-dependent peptidase activity"/>
    <property type="evidence" value="ECO:0007669"/>
    <property type="project" value="InterPro"/>
</dbReference>
<dbReference type="Pfam" id="PF17862">
    <property type="entry name" value="AAA_lid_3"/>
    <property type="match status" value="1"/>
</dbReference>
<dbReference type="InterPro" id="IPR000642">
    <property type="entry name" value="Peptidase_M41"/>
</dbReference>
<dbReference type="InterPro" id="IPR005936">
    <property type="entry name" value="FtsH"/>
</dbReference>
<comment type="function">
    <text evidence="14">Acts as a processive, ATP-dependent zinc metallopeptidase for both cytoplasmic and membrane proteins. Plays a role in the quality control of integral membrane proteins.</text>
</comment>
<dbReference type="PROSITE" id="PS00674">
    <property type="entry name" value="AAA"/>
    <property type="match status" value="1"/>
</dbReference>
<dbReference type="AlphaFoldDB" id="A0A1F5V6S6"/>
<dbReference type="InterPro" id="IPR027417">
    <property type="entry name" value="P-loop_NTPase"/>
</dbReference>
<evidence type="ECO:0000256" key="9">
    <source>
        <dbReference type="ARBA" id="ARBA00022840"/>
    </source>
</evidence>
<feature type="binding site" evidence="14">
    <location>
        <begin position="193"/>
        <end position="200"/>
    </location>
    <ligand>
        <name>ATP</name>
        <dbReference type="ChEBI" id="CHEBI:30616"/>
    </ligand>
</feature>
<comment type="cofactor">
    <cofactor evidence="14">
        <name>Zn(2+)</name>
        <dbReference type="ChEBI" id="CHEBI:29105"/>
    </cofactor>
    <text evidence="14">Binds 1 zinc ion per subunit.</text>
</comment>
<evidence type="ECO:0000259" key="16">
    <source>
        <dbReference type="SMART" id="SM00382"/>
    </source>
</evidence>
<dbReference type="NCBIfam" id="TIGR01241">
    <property type="entry name" value="FtsH_fam"/>
    <property type="match status" value="1"/>
</dbReference>
<dbReference type="InterPro" id="IPR003593">
    <property type="entry name" value="AAA+_ATPase"/>
</dbReference>
<evidence type="ECO:0000256" key="1">
    <source>
        <dbReference type="ARBA" id="ARBA00004370"/>
    </source>
</evidence>
<dbReference type="FunFam" id="3.40.50.300:FF:000001">
    <property type="entry name" value="ATP-dependent zinc metalloprotease FtsH"/>
    <property type="match status" value="1"/>
</dbReference>
<dbReference type="GO" id="GO:0016887">
    <property type="term" value="F:ATP hydrolysis activity"/>
    <property type="evidence" value="ECO:0007669"/>
    <property type="project" value="UniProtKB-UniRule"/>
</dbReference>
<comment type="similarity">
    <text evidence="13 14">In the central section; belongs to the AAA ATPase family.</text>
</comment>
<dbReference type="Gene3D" id="1.20.58.760">
    <property type="entry name" value="Peptidase M41"/>
    <property type="match status" value="1"/>
</dbReference>
<comment type="similarity">
    <text evidence="2 14">In the C-terminal section; belongs to the peptidase M41 family.</text>
</comment>
<keyword evidence="8 14" id="KW-0862">Zinc</keyword>
<evidence type="ECO:0000256" key="6">
    <source>
        <dbReference type="ARBA" id="ARBA00022741"/>
    </source>
</evidence>
<dbReference type="InterPro" id="IPR003959">
    <property type="entry name" value="ATPase_AAA_core"/>
</dbReference>
<reference evidence="17 18" key="1">
    <citation type="journal article" date="2016" name="Nat. Commun.">
        <title>Thousands of microbial genomes shed light on interconnected biogeochemical processes in an aquifer system.</title>
        <authorList>
            <person name="Anantharaman K."/>
            <person name="Brown C.T."/>
            <person name="Hug L.A."/>
            <person name="Sharon I."/>
            <person name="Castelle C.J."/>
            <person name="Probst A.J."/>
            <person name="Thomas B.C."/>
            <person name="Singh A."/>
            <person name="Wilkins M.J."/>
            <person name="Karaoz U."/>
            <person name="Brodie E.L."/>
            <person name="Williams K.H."/>
            <person name="Hubbard S.S."/>
            <person name="Banfield J.F."/>
        </authorList>
    </citation>
    <scope>NUCLEOTIDE SEQUENCE [LARGE SCALE GENOMIC DNA]</scope>
</reference>
<comment type="caution">
    <text evidence="17">The sequence shown here is derived from an EMBL/GenBank/DDBJ whole genome shotgun (WGS) entry which is preliminary data.</text>
</comment>
<dbReference type="SMART" id="SM00382">
    <property type="entry name" value="AAA"/>
    <property type="match status" value="1"/>
</dbReference>
<evidence type="ECO:0000256" key="2">
    <source>
        <dbReference type="ARBA" id="ARBA00010044"/>
    </source>
</evidence>
<comment type="similarity">
    <text evidence="15">Belongs to the AAA ATPase family.</text>
</comment>
<sequence length="614" mass="68231">MEPKTKYLFIIILAAFLLAFFLHKMSAKSKEIPYSEFRAMVSKGEVTECTVGQRVIEGKAVVKGEEKEFVTLRVEEDKELVDLLEKHKVKYTGTEDQSWFYQLFLTLIIPLILIILIWNFIFKRMAGAGDQVMSFGRNKAKLYASVGEKITFKDVAGIEDAQMEMMEMVEFLKNPQKFQRLGGKIPKGVLLVGPPGTGKTLLAKATAGEAGVPFFSMNGSEFVEMFVGVGAARVRDLFDQALKKAPCIIFIDEIDAIGRHRGAGSIVGGNDEREQTLNQLLSEMDGFSSKKGVIIMAATNRPDVLDSALLRPGRFDRQIVLHAPDLAGREAILNVHIRSLTLSPEVDLHSVAARTPGFVGADLSFICNEAALLAARNDKDAIEMSDFDKAIDRVIAGPEKTNRLISQKEKEIVAFHEAGHTIVAHFLPRTDPVTRVSIIPRGIHALGVTMQTPIEDRYLMTKSELEEKLCTLLGGRSAEELIFNEISTGAQNDLRNATELARSMIAEYGMNKKIGLISFPNAAPMFLRRGFYDGQGAYSEQTSYEIEEEVKAVLSELYDKATTILKEHEEMLDILANALLQKETIEKKELIELLGPKKVLEKRNREQGTVNSGQ</sequence>
<organism evidence="17 18">
    <name type="scientific">Candidatus Fischerbacteria bacterium RBG_13_37_8</name>
    <dbReference type="NCBI Taxonomy" id="1817863"/>
    <lineage>
        <taxon>Bacteria</taxon>
        <taxon>Candidatus Fischeribacteriota</taxon>
    </lineage>
</organism>
<dbReference type="SUPFAM" id="SSF140990">
    <property type="entry name" value="FtsH protease domain-like"/>
    <property type="match status" value="1"/>
</dbReference>
<dbReference type="GO" id="GO:0051301">
    <property type="term" value="P:cell division"/>
    <property type="evidence" value="ECO:0007669"/>
    <property type="project" value="UniProtKB-KW"/>
</dbReference>
<keyword evidence="6 14" id="KW-0547">Nucleotide-binding</keyword>
<dbReference type="PANTHER" id="PTHR43655:SF2">
    <property type="entry name" value="AFG3 LIKE MATRIX AAA PEPTIDASE SUBUNIT 2, ISOFORM A"/>
    <property type="match status" value="1"/>
</dbReference>
<evidence type="ECO:0000256" key="12">
    <source>
        <dbReference type="ARBA" id="ARBA00023136"/>
    </source>
</evidence>
<dbReference type="SUPFAM" id="SSF52540">
    <property type="entry name" value="P-loop containing nucleoside triphosphate hydrolases"/>
    <property type="match status" value="1"/>
</dbReference>
<comment type="caution">
    <text evidence="14">Lacks conserved residue(s) required for the propagation of feature annotation.</text>
</comment>
<dbReference type="GO" id="GO:0005524">
    <property type="term" value="F:ATP binding"/>
    <property type="evidence" value="ECO:0007669"/>
    <property type="project" value="UniProtKB-UniRule"/>
</dbReference>
<keyword evidence="4 14" id="KW-0812">Transmembrane</keyword>
<feature type="transmembrane region" description="Helical" evidence="14">
    <location>
        <begin position="99"/>
        <end position="121"/>
    </location>
</feature>
<evidence type="ECO:0000256" key="11">
    <source>
        <dbReference type="ARBA" id="ARBA00023049"/>
    </source>
</evidence>
<keyword evidence="9 14" id="KW-0067">ATP-binding</keyword>
<dbReference type="InterPro" id="IPR037219">
    <property type="entry name" value="Peptidase_M41-like"/>
</dbReference>
<proteinExistence type="inferred from homology"/>
<evidence type="ECO:0000256" key="13">
    <source>
        <dbReference type="ARBA" id="ARBA00061570"/>
    </source>
</evidence>
<dbReference type="Pfam" id="PF00004">
    <property type="entry name" value="AAA"/>
    <property type="match status" value="1"/>
</dbReference>
<dbReference type="CDD" id="cd19501">
    <property type="entry name" value="RecA-like_FtsH"/>
    <property type="match status" value="1"/>
</dbReference>
<dbReference type="GO" id="GO:0004222">
    <property type="term" value="F:metalloendopeptidase activity"/>
    <property type="evidence" value="ECO:0007669"/>
    <property type="project" value="InterPro"/>
</dbReference>
<evidence type="ECO:0000256" key="10">
    <source>
        <dbReference type="ARBA" id="ARBA00022989"/>
    </source>
</evidence>
<dbReference type="GO" id="GO:0008270">
    <property type="term" value="F:zinc ion binding"/>
    <property type="evidence" value="ECO:0007669"/>
    <property type="project" value="UniProtKB-UniRule"/>
</dbReference>
<dbReference type="STRING" id="1817863.A2Y62_21075"/>
<comment type="subcellular location">
    <subcellularLocation>
        <location evidence="14">Cell membrane</location>
        <topology evidence="14">Multi-pass membrane protein</topology>
        <orientation evidence="14">Cytoplasmic side</orientation>
    </subcellularLocation>
    <subcellularLocation>
        <location evidence="1">Membrane</location>
    </subcellularLocation>
</comment>
<dbReference type="Pfam" id="PF01434">
    <property type="entry name" value="Peptidase_M41"/>
    <property type="match status" value="1"/>
</dbReference>
<dbReference type="EMBL" id="MFGW01000226">
    <property type="protein sequence ID" value="OGF58998.1"/>
    <property type="molecule type" value="Genomic_DNA"/>
</dbReference>
<evidence type="ECO:0000256" key="5">
    <source>
        <dbReference type="ARBA" id="ARBA00022723"/>
    </source>
</evidence>
<dbReference type="GO" id="GO:0030163">
    <property type="term" value="P:protein catabolic process"/>
    <property type="evidence" value="ECO:0007669"/>
    <property type="project" value="UniProtKB-UniRule"/>
</dbReference>
<dbReference type="EC" id="3.4.24.-" evidence="14"/>
<dbReference type="Pfam" id="PF06480">
    <property type="entry name" value="FtsH_ext"/>
    <property type="match status" value="1"/>
</dbReference>
<dbReference type="FunFam" id="1.10.8.60:FF:000001">
    <property type="entry name" value="ATP-dependent zinc metalloprotease FtsH"/>
    <property type="match status" value="1"/>
</dbReference>
<feature type="domain" description="AAA+ ATPase" evidence="16">
    <location>
        <begin position="185"/>
        <end position="325"/>
    </location>
</feature>
<dbReference type="InterPro" id="IPR003960">
    <property type="entry name" value="ATPase_AAA_CS"/>
</dbReference>
<dbReference type="InterPro" id="IPR011546">
    <property type="entry name" value="Pept_M41_FtsH_extracell"/>
</dbReference>
<keyword evidence="12 14" id="KW-0472">Membrane</keyword>
<dbReference type="InterPro" id="IPR041569">
    <property type="entry name" value="AAA_lid_3"/>
</dbReference>
<evidence type="ECO:0000256" key="14">
    <source>
        <dbReference type="HAMAP-Rule" id="MF_01458"/>
    </source>
</evidence>
<evidence type="ECO:0000313" key="17">
    <source>
        <dbReference type="EMBL" id="OGF58998.1"/>
    </source>
</evidence>
<feature type="binding site" evidence="14">
    <location>
        <position position="416"/>
    </location>
    <ligand>
        <name>Zn(2+)</name>
        <dbReference type="ChEBI" id="CHEBI:29105"/>
        <note>catalytic</note>
    </ligand>
</feature>
<evidence type="ECO:0000256" key="7">
    <source>
        <dbReference type="ARBA" id="ARBA00022801"/>
    </source>
</evidence>
<evidence type="ECO:0000256" key="3">
    <source>
        <dbReference type="ARBA" id="ARBA00022670"/>
    </source>
</evidence>
<feature type="binding site" evidence="14">
    <location>
        <position position="420"/>
    </location>
    <ligand>
        <name>Zn(2+)</name>
        <dbReference type="ChEBI" id="CHEBI:29105"/>
        <note>catalytic</note>
    </ligand>
</feature>
<keyword evidence="11 14" id="KW-0482">Metalloprotease</keyword>
<protein>
    <recommendedName>
        <fullName evidence="14">ATP-dependent zinc metalloprotease FtsH</fullName>
        <ecNumber evidence="14">3.4.24.-</ecNumber>
    </recommendedName>
</protein>
<dbReference type="FunFam" id="1.20.58.760:FF:000001">
    <property type="entry name" value="ATP-dependent zinc metalloprotease FtsH"/>
    <property type="match status" value="1"/>
</dbReference>
<evidence type="ECO:0000313" key="18">
    <source>
        <dbReference type="Proteomes" id="UP000178943"/>
    </source>
</evidence>
<gene>
    <name evidence="14" type="primary">ftsH</name>
    <name evidence="17" type="ORF">A2Y62_21075</name>
</gene>